<dbReference type="FunFam" id="3.40.50.720:FF:000094">
    <property type="entry name" value="Bifunctional protein FolD"/>
    <property type="match status" value="1"/>
</dbReference>
<evidence type="ECO:0000259" key="14">
    <source>
        <dbReference type="Pfam" id="PF02882"/>
    </source>
</evidence>
<keyword evidence="3 12" id="KW-0554">One-carbon metabolism</keyword>
<evidence type="ECO:0000256" key="8">
    <source>
        <dbReference type="ARBA" id="ARBA00023002"/>
    </source>
</evidence>
<dbReference type="GO" id="GO:0035999">
    <property type="term" value="P:tetrahydrofolate interconversion"/>
    <property type="evidence" value="ECO:0007669"/>
    <property type="project" value="UniProtKB-UniRule"/>
</dbReference>
<dbReference type="PROSITE" id="PS00767">
    <property type="entry name" value="THF_DHG_CYH_2"/>
    <property type="match status" value="1"/>
</dbReference>
<dbReference type="Gene3D" id="3.40.50.720">
    <property type="entry name" value="NAD(P)-binding Rossmann-like Domain"/>
    <property type="match status" value="1"/>
</dbReference>
<keyword evidence="10 12" id="KW-0486">Methionine biosynthesis</keyword>
<evidence type="ECO:0000256" key="7">
    <source>
        <dbReference type="ARBA" id="ARBA00022857"/>
    </source>
</evidence>
<gene>
    <name evidence="15" type="primary">folD_2</name>
    <name evidence="12" type="synonym">folD</name>
    <name evidence="15" type="ORF">IWT30_01690</name>
</gene>
<keyword evidence="16" id="KW-1185">Reference proteome</keyword>
<comment type="similarity">
    <text evidence="12">Belongs to the tetrahydrofolate dehydrogenase/cyclohydrolase family.</text>
</comment>
<evidence type="ECO:0000256" key="2">
    <source>
        <dbReference type="ARBA" id="ARBA00011738"/>
    </source>
</evidence>
<dbReference type="CDD" id="cd01080">
    <property type="entry name" value="NAD_bind_m-THF_DH_Cyclohyd"/>
    <property type="match status" value="1"/>
</dbReference>
<dbReference type="AlphaFoldDB" id="A0A1Z5IE38"/>
<dbReference type="GO" id="GO:0000105">
    <property type="term" value="P:L-histidine biosynthetic process"/>
    <property type="evidence" value="ECO:0007669"/>
    <property type="project" value="UniProtKB-KW"/>
</dbReference>
<dbReference type="EMBL" id="BCMF01000007">
    <property type="protein sequence ID" value="GAW99720.1"/>
    <property type="molecule type" value="Genomic_DNA"/>
</dbReference>
<proteinExistence type="inferred from homology"/>
<dbReference type="UniPathway" id="UPA00193"/>
<protein>
    <recommendedName>
        <fullName evidence="12">Bifunctional protein FolD</fullName>
    </recommendedName>
    <domain>
        <recommendedName>
            <fullName evidence="12">Methylenetetrahydrofolate dehydrogenase</fullName>
            <ecNumber evidence="12">1.5.1.5</ecNumber>
        </recommendedName>
    </domain>
    <domain>
        <recommendedName>
            <fullName evidence="12">Methenyltetrahydrofolate cyclohydrolase</fullName>
            <ecNumber evidence="12">3.5.4.9</ecNumber>
        </recommendedName>
    </domain>
</protein>
<dbReference type="Gene3D" id="3.40.50.10860">
    <property type="entry name" value="Leucine Dehydrogenase, chain A, domain 1"/>
    <property type="match status" value="1"/>
</dbReference>
<dbReference type="GO" id="GO:0004477">
    <property type="term" value="F:methenyltetrahydrofolate cyclohydrolase activity"/>
    <property type="evidence" value="ECO:0007669"/>
    <property type="project" value="UniProtKB-UniRule"/>
</dbReference>
<dbReference type="InterPro" id="IPR020867">
    <property type="entry name" value="THF_DH/CycHdrlase_CS"/>
</dbReference>
<evidence type="ECO:0000256" key="6">
    <source>
        <dbReference type="ARBA" id="ARBA00022801"/>
    </source>
</evidence>
<dbReference type="Pfam" id="PF02882">
    <property type="entry name" value="THF_DHG_CYH_C"/>
    <property type="match status" value="1"/>
</dbReference>
<evidence type="ECO:0000256" key="3">
    <source>
        <dbReference type="ARBA" id="ARBA00022563"/>
    </source>
</evidence>
<comment type="caution">
    <text evidence="12">Lacks conserved residue(s) required for the propagation of feature annotation.</text>
</comment>
<accession>A0A1Z5IE38</accession>
<evidence type="ECO:0000256" key="12">
    <source>
        <dbReference type="HAMAP-Rule" id="MF_01576"/>
    </source>
</evidence>
<organism evidence="15 16">
    <name type="scientific">Secundilactobacillus mixtipabuli</name>
    <dbReference type="NCBI Taxonomy" id="1435342"/>
    <lineage>
        <taxon>Bacteria</taxon>
        <taxon>Bacillati</taxon>
        <taxon>Bacillota</taxon>
        <taxon>Bacilli</taxon>
        <taxon>Lactobacillales</taxon>
        <taxon>Lactobacillaceae</taxon>
        <taxon>Secundilactobacillus</taxon>
    </lineage>
</organism>
<dbReference type="HAMAP" id="MF_01576">
    <property type="entry name" value="THF_DHG_CYH"/>
    <property type="match status" value="1"/>
</dbReference>
<dbReference type="PRINTS" id="PR00085">
    <property type="entry name" value="THFDHDRGNASE"/>
</dbReference>
<evidence type="ECO:0000256" key="11">
    <source>
        <dbReference type="ARBA" id="ARBA00023268"/>
    </source>
</evidence>
<dbReference type="GO" id="GO:0005829">
    <property type="term" value="C:cytosol"/>
    <property type="evidence" value="ECO:0007669"/>
    <property type="project" value="TreeGrafter"/>
</dbReference>
<dbReference type="InterPro" id="IPR046346">
    <property type="entry name" value="Aminoacid_DH-like_N_sf"/>
</dbReference>
<dbReference type="InterPro" id="IPR036291">
    <property type="entry name" value="NAD(P)-bd_dom_sf"/>
</dbReference>
<keyword evidence="8 12" id="KW-0560">Oxidoreductase</keyword>
<dbReference type="GO" id="GO:0004488">
    <property type="term" value="F:methylenetetrahydrofolate dehydrogenase (NADP+) activity"/>
    <property type="evidence" value="ECO:0007669"/>
    <property type="project" value="UniProtKB-UniRule"/>
</dbReference>
<dbReference type="Proteomes" id="UP000198374">
    <property type="component" value="Unassembled WGS sequence"/>
</dbReference>
<evidence type="ECO:0000313" key="15">
    <source>
        <dbReference type="EMBL" id="GAW99720.1"/>
    </source>
</evidence>
<evidence type="ECO:0000256" key="5">
    <source>
        <dbReference type="ARBA" id="ARBA00022755"/>
    </source>
</evidence>
<keyword evidence="9 12" id="KW-0368">Histidine biosynthesis</keyword>
<comment type="function">
    <text evidence="12">Catalyzes the oxidation of 5,10-methylenetetrahydrofolate to 5,10-methenyltetrahydrofolate and then the hydrolysis of 5,10-methenyltetrahydrofolate to 10-formyltetrahydrofolate.</text>
</comment>
<dbReference type="SUPFAM" id="SSF51735">
    <property type="entry name" value="NAD(P)-binding Rossmann-fold domains"/>
    <property type="match status" value="1"/>
</dbReference>
<reference evidence="15 16" key="1">
    <citation type="submission" date="2015-11" db="EMBL/GenBank/DDBJ databases">
        <title>Draft genome sequences of new species of the genus Lactobacillus isolated from orchardgrass silage.</title>
        <authorList>
            <person name="Tohno M."/>
            <person name="Tanizawa Y."/>
            <person name="Arita M."/>
        </authorList>
    </citation>
    <scope>NUCLEOTIDE SEQUENCE [LARGE SCALE GENOMIC DNA]</scope>
    <source>
        <strain evidence="15 16">IWT30</strain>
    </source>
</reference>
<evidence type="ECO:0000313" key="16">
    <source>
        <dbReference type="Proteomes" id="UP000198374"/>
    </source>
</evidence>
<evidence type="ECO:0000256" key="10">
    <source>
        <dbReference type="ARBA" id="ARBA00023167"/>
    </source>
</evidence>
<keyword evidence="6 12" id="KW-0378">Hydrolase</keyword>
<evidence type="ECO:0000259" key="13">
    <source>
        <dbReference type="Pfam" id="PF00763"/>
    </source>
</evidence>
<feature type="binding site" evidence="12">
    <location>
        <begin position="166"/>
        <end position="168"/>
    </location>
    <ligand>
        <name>NADP(+)</name>
        <dbReference type="ChEBI" id="CHEBI:58349"/>
    </ligand>
</feature>
<feature type="domain" description="Tetrahydrofolate dehydrogenase/cyclohydrolase catalytic" evidence="13">
    <location>
        <begin position="5"/>
        <end position="119"/>
    </location>
</feature>
<comment type="catalytic activity">
    <reaction evidence="12">
        <text>(6R)-5,10-methenyltetrahydrofolate + H2O = (6R)-10-formyltetrahydrofolate + H(+)</text>
        <dbReference type="Rhea" id="RHEA:23700"/>
        <dbReference type="ChEBI" id="CHEBI:15377"/>
        <dbReference type="ChEBI" id="CHEBI:15378"/>
        <dbReference type="ChEBI" id="CHEBI:57455"/>
        <dbReference type="ChEBI" id="CHEBI:195366"/>
        <dbReference type="EC" id="3.5.4.9"/>
    </reaction>
</comment>
<dbReference type="EC" id="3.5.4.9" evidence="12"/>
<keyword evidence="11 12" id="KW-0511">Multifunctional enzyme</keyword>
<feature type="domain" description="Tetrahydrofolate dehydrogenase/cyclohydrolase NAD(P)-binding" evidence="14">
    <location>
        <begin position="140"/>
        <end position="281"/>
    </location>
</feature>
<sequence length="283" mass="30270">MAELIDGKQLAKKVNAQTEQAVTELKTQGIEPKLVVIIVGDDEASRIYVRNKNRKAQQLGINSETKQLPKDTSQTELLKLIDQYNQDETVHGIMVQSPLPSQIDEAAVTRAISPAKDADGFNPENVGKLYANSDLNFPVSCTPKGIMTMLAAYDVQIAGANAVIVGRSNIVGRPMAALLLNASATVTVVHSHTQNMQAYTREADILIVATGIAHLIKGEDIKPGATVIDVGMNRDENGKLTGDVDFESASKVAGKITPVPGGVGPMTIATLMQQTVELAKWSE</sequence>
<comment type="pathway">
    <text evidence="1 12">One-carbon metabolism; tetrahydrofolate interconversion.</text>
</comment>
<comment type="subunit">
    <text evidence="2 12">Homodimer.</text>
</comment>
<comment type="caution">
    <text evidence="15">The sequence shown here is derived from an EMBL/GenBank/DDBJ whole genome shotgun (WGS) entry which is preliminary data.</text>
</comment>
<dbReference type="InterPro" id="IPR000672">
    <property type="entry name" value="THF_DH/CycHdrlase"/>
</dbReference>
<dbReference type="OrthoDB" id="9803580at2"/>
<dbReference type="PANTHER" id="PTHR48099:SF5">
    <property type="entry name" value="C-1-TETRAHYDROFOLATE SYNTHASE, CYTOPLASMIC"/>
    <property type="match status" value="1"/>
</dbReference>
<dbReference type="GO" id="GO:0006164">
    <property type="term" value="P:purine nucleotide biosynthetic process"/>
    <property type="evidence" value="ECO:0007669"/>
    <property type="project" value="UniProtKB-KW"/>
</dbReference>
<comment type="catalytic activity">
    <reaction evidence="12">
        <text>(6R)-5,10-methylene-5,6,7,8-tetrahydrofolate + NADP(+) = (6R)-5,10-methenyltetrahydrofolate + NADPH</text>
        <dbReference type="Rhea" id="RHEA:22812"/>
        <dbReference type="ChEBI" id="CHEBI:15636"/>
        <dbReference type="ChEBI" id="CHEBI:57455"/>
        <dbReference type="ChEBI" id="CHEBI:57783"/>
        <dbReference type="ChEBI" id="CHEBI:58349"/>
        <dbReference type="EC" id="1.5.1.5"/>
    </reaction>
</comment>
<keyword evidence="4 12" id="KW-0028">Amino-acid biosynthesis</keyword>
<dbReference type="EC" id="1.5.1.5" evidence="12"/>
<dbReference type="InterPro" id="IPR020630">
    <property type="entry name" value="THF_DH/CycHdrlase_cat_dom"/>
</dbReference>
<dbReference type="Pfam" id="PF00763">
    <property type="entry name" value="THF_DHG_CYH"/>
    <property type="match status" value="1"/>
</dbReference>
<keyword evidence="5 12" id="KW-0658">Purine biosynthesis</keyword>
<dbReference type="GO" id="GO:0009086">
    <property type="term" value="P:methionine biosynthetic process"/>
    <property type="evidence" value="ECO:0007669"/>
    <property type="project" value="UniProtKB-KW"/>
</dbReference>
<dbReference type="InterPro" id="IPR020631">
    <property type="entry name" value="THF_DH/CycHdrlase_NAD-bd_dom"/>
</dbReference>
<keyword evidence="7 12" id="KW-0521">NADP</keyword>
<evidence type="ECO:0000256" key="9">
    <source>
        <dbReference type="ARBA" id="ARBA00023102"/>
    </source>
</evidence>
<name>A0A1Z5IE38_9LACO</name>
<dbReference type="RefSeq" id="WP_089109512.1">
    <property type="nucleotide sequence ID" value="NZ_BCMF01000007.1"/>
</dbReference>
<evidence type="ECO:0000256" key="1">
    <source>
        <dbReference type="ARBA" id="ARBA00004777"/>
    </source>
</evidence>
<evidence type="ECO:0000256" key="4">
    <source>
        <dbReference type="ARBA" id="ARBA00022605"/>
    </source>
</evidence>
<dbReference type="SUPFAM" id="SSF53223">
    <property type="entry name" value="Aminoacid dehydrogenase-like, N-terminal domain"/>
    <property type="match status" value="1"/>
</dbReference>
<dbReference type="PANTHER" id="PTHR48099">
    <property type="entry name" value="C-1-TETRAHYDROFOLATE SYNTHASE, CYTOPLASMIC-RELATED"/>
    <property type="match status" value="1"/>
</dbReference>
<dbReference type="FunFam" id="3.40.50.10860:FF:000005">
    <property type="entry name" value="C-1-tetrahydrofolate synthase, cytoplasmic, putative"/>
    <property type="match status" value="1"/>
</dbReference>